<sequence length="72" mass="8151">MQQESKNALMELKMIGYFRKKDVVSSPWGKATSRECRDIRQGSAAMFTTTSVISLKVSPKSFKIFVVLSFEV</sequence>
<gene>
    <name evidence="1" type="ORF">CVLEPA_LOCUS10241</name>
</gene>
<reference evidence="1 2" key="1">
    <citation type="submission" date="2024-02" db="EMBL/GenBank/DDBJ databases">
        <authorList>
            <person name="Daric V."/>
            <person name="Darras S."/>
        </authorList>
    </citation>
    <scope>NUCLEOTIDE SEQUENCE [LARGE SCALE GENOMIC DNA]</scope>
</reference>
<keyword evidence="2" id="KW-1185">Reference proteome</keyword>
<dbReference type="EMBL" id="CAWYQH010000068">
    <property type="protein sequence ID" value="CAK8680007.1"/>
    <property type="molecule type" value="Genomic_DNA"/>
</dbReference>
<name>A0ABP0FK36_CLALP</name>
<accession>A0ABP0FK36</accession>
<protein>
    <submittedName>
        <fullName evidence="1">Uncharacterized protein</fullName>
    </submittedName>
</protein>
<organism evidence="1 2">
    <name type="scientific">Clavelina lepadiformis</name>
    <name type="common">Light-bulb sea squirt</name>
    <name type="synonym">Ascidia lepadiformis</name>
    <dbReference type="NCBI Taxonomy" id="159417"/>
    <lineage>
        <taxon>Eukaryota</taxon>
        <taxon>Metazoa</taxon>
        <taxon>Chordata</taxon>
        <taxon>Tunicata</taxon>
        <taxon>Ascidiacea</taxon>
        <taxon>Aplousobranchia</taxon>
        <taxon>Clavelinidae</taxon>
        <taxon>Clavelina</taxon>
    </lineage>
</organism>
<evidence type="ECO:0000313" key="1">
    <source>
        <dbReference type="EMBL" id="CAK8680007.1"/>
    </source>
</evidence>
<evidence type="ECO:0000313" key="2">
    <source>
        <dbReference type="Proteomes" id="UP001642483"/>
    </source>
</evidence>
<dbReference type="Proteomes" id="UP001642483">
    <property type="component" value="Unassembled WGS sequence"/>
</dbReference>
<proteinExistence type="predicted"/>
<comment type="caution">
    <text evidence="1">The sequence shown here is derived from an EMBL/GenBank/DDBJ whole genome shotgun (WGS) entry which is preliminary data.</text>
</comment>